<comment type="caution">
    <text evidence="2">The sequence shown here is derived from an EMBL/GenBank/DDBJ whole genome shotgun (WGS) entry which is preliminary data.</text>
</comment>
<evidence type="ECO:0000259" key="1">
    <source>
        <dbReference type="Pfam" id="PF12680"/>
    </source>
</evidence>
<dbReference type="InterPro" id="IPR032710">
    <property type="entry name" value="NTF2-like_dom_sf"/>
</dbReference>
<dbReference type="GO" id="GO:0030638">
    <property type="term" value="P:polyketide metabolic process"/>
    <property type="evidence" value="ECO:0007669"/>
    <property type="project" value="InterPro"/>
</dbReference>
<accession>A0A917GZB2</accession>
<protein>
    <recommendedName>
        <fullName evidence="1">SnoaL-like domain-containing protein</fullName>
    </recommendedName>
</protein>
<dbReference type="EMBL" id="BMEQ01000015">
    <property type="protein sequence ID" value="GGG62500.1"/>
    <property type="molecule type" value="Genomic_DNA"/>
</dbReference>
<dbReference type="AlphaFoldDB" id="A0A917GZB2"/>
<dbReference type="InterPro" id="IPR037401">
    <property type="entry name" value="SnoaL-like"/>
</dbReference>
<evidence type="ECO:0000313" key="3">
    <source>
        <dbReference type="Proteomes" id="UP000638848"/>
    </source>
</evidence>
<evidence type="ECO:0000313" key="2">
    <source>
        <dbReference type="EMBL" id="GGG62500.1"/>
    </source>
</evidence>
<keyword evidence="3" id="KW-1185">Reference proteome</keyword>
<dbReference type="PANTHER" id="PTHR38436">
    <property type="entry name" value="POLYKETIDE CYCLASE SNOAL-LIKE DOMAIN"/>
    <property type="match status" value="1"/>
</dbReference>
<name>A0A917GZB2_9MICC</name>
<reference evidence="2" key="1">
    <citation type="journal article" date="2014" name="Int. J. Syst. Evol. Microbiol.">
        <title>Complete genome sequence of Corynebacterium casei LMG S-19264T (=DSM 44701T), isolated from a smear-ripened cheese.</title>
        <authorList>
            <consortium name="US DOE Joint Genome Institute (JGI-PGF)"/>
            <person name="Walter F."/>
            <person name="Albersmeier A."/>
            <person name="Kalinowski J."/>
            <person name="Ruckert C."/>
        </authorList>
    </citation>
    <scope>NUCLEOTIDE SEQUENCE</scope>
    <source>
        <strain evidence="2">CGMCC 1.12187</strain>
    </source>
</reference>
<dbReference type="SUPFAM" id="SSF54427">
    <property type="entry name" value="NTF2-like"/>
    <property type="match status" value="1"/>
</dbReference>
<dbReference type="RefSeq" id="WP_188538069.1">
    <property type="nucleotide sequence ID" value="NZ_BMEQ01000015.1"/>
</dbReference>
<feature type="domain" description="SnoaL-like" evidence="1">
    <location>
        <begin position="24"/>
        <end position="137"/>
    </location>
</feature>
<reference evidence="2" key="2">
    <citation type="submission" date="2020-09" db="EMBL/GenBank/DDBJ databases">
        <authorList>
            <person name="Sun Q."/>
            <person name="Zhou Y."/>
        </authorList>
    </citation>
    <scope>NUCLEOTIDE SEQUENCE</scope>
    <source>
        <strain evidence="2">CGMCC 1.12187</strain>
    </source>
</reference>
<sequence>MSVPTEKYPGRDPARERLLRQELQAQFEAMNAHDISAFAGFYADDAVVVDPQYPEPLRGRAAVEQDARAFLTAFPDLQMVLVSALFDDRTIAAEATLRGTHDGPLALPDGELPPTGRRLEFPMAVFSRVNDSGRIVEERRYYDIAGQQQQLGLT</sequence>
<dbReference type="Proteomes" id="UP000638848">
    <property type="component" value="Unassembled WGS sequence"/>
</dbReference>
<dbReference type="InterPro" id="IPR009959">
    <property type="entry name" value="Cyclase_SnoaL-like"/>
</dbReference>
<proteinExistence type="predicted"/>
<dbReference type="Pfam" id="PF12680">
    <property type="entry name" value="SnoaL_2"/>
    <property type="match status" value="1"/>
</dbReference>
<dbReference type="Gene3D" id="3.10.450.50">
    <property type="match status" value="1"/>
</dbReference>
<organism evidence="2 3">
    <name type="scientific">Kocuria dechangensis</name>
    <dbReference type="NCBI Taxonomy" id="1176249"/>
    <lineage>
        <taxon>Bacteria</taxon>
        <taxon>Bacillati</taxon>
        <taxon>Actinomycetota</taxon>
        <taxon>Actinomycetes</taxon>
        <taxon>Micrococcales</taxon>
        <taxon>Micrococcaceae</taxon>
        <taxon>Kocuria</taxon>
    </lineage>
</organism>
<gene>
    <name evidence="2" type="ORF">GCM10011374_27120</name>
</gene>
<dbReference type="PANTHER" id="PTHR38436:SF1">
    <property type="entry name" value="ESTER CYCLASE"/>
    <property type="match status" value="1"/>
</dbReference>